<evidence type="ECO:0000313" key="5">
    <source>
        <dbReference type="Proteomes" id="UP001519363"/>
    </source>
</evidence>
<dbReference type="InterPro" id="IPR005693">
    <property type="entry name" value="Mce"/>
</dbReference>
<feature type="compositionally biased region" description="Low complexity" evidence="1">
    <location>
        <begin position="361"/>
        <end position="373"/>
    </location>
</feature>
<organism evidence="4 5">
    <name type="scientific">Crossiella equi</name>
    <dbReference type="NCBI Taxonomy" id="130796"/>
    <lineage>
        <taxon>Bacteria</taxon>
        <taxon>Bacillati</taxon>
        <taxon>Actinomycetota</taxon>
        <taxon>Actinomycetes</taxon>
        <taxon>Pseudonocardiales</taxon>
        <taxon>Pseudonocardiaceae</taxon>
        <taxon>Crossiella</taxon>
    </lineage>
</organism>
<dbReference type="EMBL" id="JAGIOO010000001">
    <property type="protein sequence ID" value="MBP2473043.1"/>
    <property type="molecule type" value="Genomic_DNA"/>
</dbReference>
<accession>A0ABS5A8Y8</accession>
<reference evidence="4 5" key="1">
    <citation type="submission" date="2021-03" db="EMBL/GenBank/DDBJ databases">
        <title>Sequencing the genomes of 1000 actinobacteria strains.</title>
        <authorList>
            <person name="Klenk H.-P."/>
        </authorList>
    </citation>
    <scope>NUCLEOTIDE SEQUENCE [LARGE SCALE GENOMIC DNA]</scope>
    <source>
        <strain evidence="4 5">DSM 44580</strain>
    </source>
</reference>
<proteinExistence type="predicted"/>
<name>A0ABS5A8Y8_9PSEU</name>
<evidence type="ECO:0000259" key="2">
    <source>
        <dbReference type="Pfam" id="PF02470"/>
    </source>
</evidence>
<dbReference type="PANTHER" id="PTHR33371:SF15">
    <property type="entry name" value="LIPOPROTEIN LPRN"/>
    <property type="match status" value="1"/>
</dbReference>
<feature type="region of interest" description="Disordered" evidence="1">
    <location>
        <begin position="327"/>
        <end position="373"/>
    </location>
</feature>
<dbReference type="InterPro" id="IPR024516">
    <property type="entry name" value="Mce_C"/>
</dbReference>
<dbReference type="Proteomes" id="UP001519363">
    <property type="component" value="Unassembled WGS sequence"/>
</dbReference>
<protein>
    <submittedName>
        <fullName evidence="4">Phospholipid/cholesterol/gamma-HCH transport system substrate-binding protein</fullName>
    </submittedName>
</protein>
<dbReference type="Pfam" id="PF02470">
    <property type="entry name" value="MlaD"/>
    <property type="match status" value="1"/>
</dbReference>
<gene>
    <name evidence="4" type="ORF">JOF53_001915</name>
</gene>
<dbReference type="InterPro" id="IPR003399">
    <property type="entry name" value="Mce/MlaD"/>
</dbReference>
<dbReference type="RefSeq" id="WP_245372719.1">
    <property type="nucleotide sequence ID" value="NZ_JAGIOO010000001.1"/>
</dbReference>
<dbReference type="InterPro" id="IPR052336">
    <property type="entry name" value="MlaD_Phospholipid_Transporter"/>
</dbReference>
<dbReference type="PANTHER" id="PTHR33371">
    <property type="entry name" value="INTERMEMBRANE PHOSPHOLIPID TRANSPORT SYSTEM BINDING PROTEIN MLAD-RELATED"/>
    <property type="match status" value="1"/>
</dbReference>
<feature type="domain" description="Mammalian cell entry C-terminal" evidence="3">
    <location>
        <begin position="117"/>
        <end position="288"/>
    </location>
</feature>
<comment type="caution">
    <text evidence="4">The sequence shown here is derived from an EMBL/GenBank/DDBJ whole genome shotgun (WGS) entry which is preliminary data.</text>
</comment>
<evidence type="ECO:0000259" key="3">
    <source>
        <dbReference type="Pfam" id="PF11887"/>
    </source>
</evidence>
<evidence type="ECO:0000256" key="1">
    <source>
        <dbReference type="SAM" id="MobiDB-lite"/>
    </source>
</evidence>
<dbReference type="Pfam" id="PF11887">
    <property type="entry name" value="Mce4_CUP1"/>
    <property type="match status" value="1"/>
</dbReference>
<dbReference type="NCBIfam" id="TIGR00996">
    <property type="entry name" value="Mtu_fam_mce"/>
    <property type="match status" value="1"/>
</dbReference>
<sequence length="373" mass="39461">MRRALALLPVLALSGCTGLYGVPLPGGADLGSRPYHVTVHLADALDLVPQSGVKVNDVPVGRVEEITLAPDHASAHVRVAVHGDVRLPANALARLRQSSLLGEKFIELQAPRDPTGALADGAVIPVERTNRSVEIEEVLGALSLLLNGGGVAQLRTVTRELGAALSGNEQRLRGLLSTVDRIVTDLDGQRVQITRAIDAMARLSTTLLAQRGHLTKALDELAPGLRVLNTQRDQLVDLLRALDRLAVTATDTVRRGTDDLVADLRLLEPVLRQLAAAGENLPKSLEVLVTFPFTDYTLKALKGDYVNADVTLDLDLTSVLDNLSRANRPVLGGPRAPEQPSSPGPAALLPGPPPPPPPPGLGELLSVLLGGRR</sequence>
<feature type="compositionally biased region" description="Pro residues" evidence="1">
    <location>
        <begin position="350"/>
        <end position="360"/>
    </location>
</feature>
<keyword evidence="5" id="KW-1185">Reference proteome</keyword>
<feature type="domain" description="Mce/MlaD" evidence="2">
    <location>
        <begin position="33"/>
        <end position="110"/>
    </location>
</feature>
<dbReference type="PROSITE" id="PS51257">
    <property type="entry name" value="PROKAR_LIPOPROTEIN"/>
    <property type="match status" value="1"/>
</dbReference>
<evidence type="ECO:0000313" key="4">
    <source>
        <dbReference type="EMBL" id="MBP2473043.1"/>
    </source>
</evidence>